<protein>
    <submittedName>
        <fullName evidence="5">DNA-binding GntR family transcriptional regulator</fullName>
    </submittedName>
</protein>
<dbReference type="PANTHER" id="PTHR43537:SF45">
    <property type="entry name" value="GNTR FAMILY REGULATORY PROTEIN"/>
    <property type="match status" value="1"/>
</dbReference>
<dbReference type="RefSeq" id="WP_343051082.1">
    <property type="nucleotide sequence ID" value="NZ_JACIEV010000013.1"/>
</dbReference>
<organism evidence="5 6">
    <name type="scientific">Sphingomonas jinjuensis</name>
    <dbReference type="NCBI Taxonomy" id="535907"/>
    <lineage>
        <taxon>Bacteria</taxon>
        <taxon>Pseudomonadati</taxon>
        <taxon>Pseudomonadota</taxon>
        <taxon>Alphaproteobacteria</taxon>
        <taxon>Sphingomonadales</taxon>
        <taxon>Sphingomonadaceae</taxon>
        <taxon>Sphingomonas</taxon>
    </lineage>
</organism>
<keyword evidence="6" id="KW-1185">Reference proteome</keyword>
<dbReference type="PROSITE" id="PS50949">
    <property type="entry name" value="HTH_GNTR"/>
    <property type="match status" value="1"/>
</dbReference>
<reference evidence="5 6" key="1">
    <citation type="submission" date="2020-08" db="EMBL/GenBank/DDBJ databases">
        <title>Genomic Encyclopedia of Type Strains, Phase IV (KMG-IV): sequencing the most valuable type-strain genomes for metagenomic binning, comparative biology and taxonomic classification.</title>
        <authorList>
            <person name="Goeker M."/>
        </authorList>
    </citation>
    <scope>NUCLEOTIDE SEQUENCE [LARGE SCALE GENOMIC DNA]</scope>
    <source>
        <strain evidence="5 6">YC6723</strain>
    </source>
</reference>
<name>A0A840FIL3_9SPHN</name>
<dbReference type="EMBL" id="JACIEV010000013">
    <property type="protein sequence ID" value="MBB4155524.1"/>
    <property type="molecule type" value="Genomic_DNA"/>
</dbReference>
<feature type="domain" description="HTH gntR-type" evidence="4">
    <location>
        <begin position="23"/>
        <end position="90"/>
    </location>
</feature>
<sequence>MGRTRGVQPFGTPKPLSDGQFKTSLVQRVYEAIMSSMDSGELDPGSRIVASDIAQRLGLSRAPVREALAVLAGQGLVELHPDRGASLRPMNMHDLAQIYEVVAPVAAIGLRAAAKRIHENDNAARIEAAMGAIRLAAKAKPLGLGFYLALNDFHYIANAIGHRPYVDTVLRSVNIEYWNRLLAAAIDLETHAATYVRTYQRLTDALLAGDPESTEAIMHYHADWCIALLEPAYETAHRRQ</sequence>
<evidence type="ECO:0000313" key="5">
    <source>
        <dbReference type="EMBL" id="MBB4155524.1"/>
    </source>
</evidence>
<dbReference type="Proteomes" id="UP000529795">
    <property type="component" value="Unassembled WGS sequence"/>
</dbReference>
<dbReference type="GO" id="GO:0003700">
    <property type="term" value="F:DNA-binding transcription factor activity"/>
    <property type="evidence" value="ECO:0007669"/>
    <property type="project" value="InterPro"/>
</dbReference>
<dbReference type="InterPro" id="IPR008920">
    <property type="entry name" value="TF_FadR/GntR_C"/>
</dbReference>
<dbReference type="SMART" id="SM00895">
    <property type="entry name" value="FCD"/>
    <property type="match status" value="1"/>
</dbReference>
<proteinExistence type="predicted"/>
<evidence type="ECO:0000259" key="4">
    <source>
        <dbReference type="PROSITE" id="PS50949"/>
    </source>
</evidence>
<dbReference type="SUPFAM" id="SSF48008">
    <property type="entry name" value="GntR ligand-binding domain-like"/>
    <property type="match status" value="1"/>
</dbReference>
<evidence type="ECO:0000313" key="6">
    <source>
        <dbReference type="Proteomes" id="UP000529795"/>
    </source>
</evidence>
<dbReference type="AlphaFoldDB" id="A0A840FIL3"/>
<dbReference type="Gene3D" id="1.10.10.10">
    <property type="entry name" value="Winged helix-like DNA-binding domain superfamily/Winged helix DNA-binding domain"/>
    <property type="match status" value="1"/>
</dbReference>
<dbReference type="InterPro" id="IPR036388">
    <property type="entry name" value="WH-like_DNA-bd_sf"/>
</dbReference>
<dbReference type="InterPro" id="IPR011711">
    <property type="entry name" value="GntR_C"/>
</dbReference>
<dbReference type="Pfam" id="PF07729">
    <property type="entry name" value="FCD"/>
    <property type="match status" value="1"/>
</dbReference>
<dbReference type="PANTHER" id="PTHR43537">
    <property type="entry name" value="TRANSCRIPTIONAL REGULATOR, GNTR FAMILY"/>
    <property type="match status" value="1"/>
</dbReference>
<gene>
    <name evidence="5" type="ORF">GGQ80_003449</name>
</gene>
<keyword evidence="3" id="KW-0804">Transcription</keyword>
<dbReference type="Gene3D" id="1.20.120.530">
    <property type="entry name" value="GntR ligand-binding domain-like"/>
    <property type="match status" value="1"/>
</dbReference>
<dbReference type="InterPro" id="IPR000524">
    <property type="entry name" value="Tscrpt_reg_HTH_GntR"/>
</dbReference>
<accession>A0A840FIL3</accession>
<evidence type="ECO:0000256" key="3">
    <source>
        <dbReference type="ARBA" id="ARBA00023163"/>
    </source>
</evidence>
<dbReference type="GO" id="GO:0003677">
    <property type="term" value="F:DNA binding"/>
    <property type="evidence" value="ECO:0007669"/>
    <property type="project" value="UniProtKB-KW"/>
</dbReference>
<dbReference type="SUPFAM" id="SSF46785">
    <property type="entry name" value="Winged helix' DNA-binding domain"/>
    <property type="match status" value="1"/>
</dbReference>
<evidence type="ECO:0000256" key="1">
    <source>
        <dbReference type="ARBA" id="ARBA00023015"/>
    </source>
</evidence>
<keyword evidence="1" id="KW-0805">Transcription regulation</keyword>
<evidence type="ECO:0000256" key="2">
    <source>
        <dbReference type="ARBA" id="ARBA00023125"/>
    </source>
</evidence>
<dbReference type="CDD" id="cd07377">
    <property type="entry name" value="WHTH_GntR"/>
    <property type="match status" value="1"/>
</dbReference>
<dbReference type="Pfam" id="PF00392">
    <property type="entry name" value="GntR"/>
    <property type="match status" value="1"/>
</dbReference>
<dbReference type="SMART" id="SM00345">
    <property type="entry name" value="HTH_GNTR"/>
    <property type="match status" value="1"/>
</dbReference>
<comment type="caution">
    <text evidence="5">The sequence shown here is derived from an EMBL/GenBank/DDBJ whole genome shotgun (WGS) entry which is preliminary data.</text>
</comment>
<dbReference type="InterPro" id="IPR036390">
    <property type="entry name" value="WH_DNA-bd_sf"/>
</dbReference>
<keyword evidence="2 5" id="KW-0238">DNA-binding</keyword>